<dbReference type="InterPro" id="IPR002081">
    <property type="entry name" value="Cryptochrome/DNA_photolyase_1"/>
</dbReference>
<dbReference type="InterPro" id="IPR006050">
    <property type="entry name" value="DNA_photolyase_N"/>
</dbReference>
<feature type="binding site" evidence="8">
    <location>
        <position position="267"/>
    </location>
    <ligand>
        <name>FAD</name>
        <dbReference type="ChEBI" id="CHEBI:57692"/>
    </ligand>
</feature>
<feature type="binding site" evidence="8">
    <location>
        <begin position="367"/>
        <end position="369"/>
    </location>
    <ligand>
        <name>FAD</name>
        <dbReference type="ChEBI" id="CHEBI:57692"/>
    </ligand>
</feature>
<dbReference type="PROSITE" id="PS00691">
    <property type="entry name" value="DNA_PHOTOLYASES_1_2"/>
    <property type="match status" value="1"/>
</dbReference>
<evidence type="ECO:0000256" key="10">
    <source>
        <dbReference type="RuleBase" id="RU004182"/>
    </source>
</evidence>
<protein>
    <recommendedName>
        <fullName evidence="3">Deoxyribodipyrimidine photo-lyase</fullName>
        <ecNumber evidence="2">4.1.99.3</ecNumber>
    </recommendedName>
</protein>
<dbReference type="GO" id="GO:0071949">
    <property type="term" value="F:FAD binding"/>
    <property type="evidence" value="ECO:0007669"/>
    <property type="project" value="TreeGrafter"/>
</dbReference>
<dbReference type="InterPro" id="IPR014729">
    <property type="entry name" value="Rossmann-like_a/b/a_fold"/>
</dbReference>
<evidence type="ECO:0000256" key="6">
    <source>
        <dbReference type="ARBA" id="ARBA00022991"/>
    </source>
</evidence>
<evidence type="ECO:0000259" key="11">
    <source>
        <dbReference type="PROSITE" id="PS51645"/>
    </source>
</evidence>
<feature type="binding site" evidence="8">
    <location>
        <begin position="227"/>
        <end position="231"/>
    </location>
    <ligand>
        <name>FAD</name>
        <dbReference type="ChEBI" id="CHEBI:57692"/>
    </ligand>
</feature>
<reference evidence="12 13" key="1">
    <citation type="submission" date="2015-07" db="EMBL/GenBank/DDBJ databases">
        <title>Draft genome of Bellilinea caldifistulae DSM 17877.</title>
        <authorList>
            <person name="Hemp J."/>
            <person name="Ward L.M."/>
            <person name="Pace L.A."/>
            <person name="Fischer W.W."/>
        </authorList>
    </citation>
    <scope>NUCLEOTIDE SEQUENCE [LARGE SCALE GENOMIC DNA]</scope>
    <source>
        <strain evidence="12 13">GOMI-1</strain>
    </source>
</reference>
<keyword evidence="4 8" id="KW-0285">Flavoprotein</keyword>
<dbReference type="PANTHER" id="PTHR11455">
    <property type="entry name" value="CRYPTOCHROME"/>
    <property type="match status" value="1"/>
</dbReference>
<dbReference type="SUPFAM" id="SSF52425">
    <property type="entry name" value="Cryptochrome/photolyase, N-terminal domain"/>
    <property type="match status" value="1"/>
</dbReference>
<name>A0A0P6X532_9CHLR</name>
<evidence type="ECO:0000256" key="8">
    <source>
        <dbReference type="PIRSR" id="PIRSR602081-1"/>
    </source>
</evidence>
<dbReference type="Gene3D" id="1.10.579.10">
    <property type="entry name" value="DNA Cyclobutane Dipyrimidine Photolyase, subunit A, domain 3"/>
    <property type="match status" value="1"/>
</dbReference>
<dbReference type="InterPro" id="IPR005101">
    <property type="entry name" value="Cryptochr/Photolyase_FAD-bd"/>
</dbReference>
<dbReference type="FunFam" id="1.10.579.10:FF:000003">
    <property type="entry name" value="Deoxyribodipyrimidine photo-lyase"/>
    <property type="match status" value="1"/>
</dbReference>
<comment type="cofactor">
    <cofactor evidence="8">
        <name>FAD</name>
        <dbReference type="ChEBI" id="CHEBI:57692"/>
    </cofactor>
    <text evidence="8">Binds 1 FAD per subunit.</text>
</comment>
<evidence type="ECO:0000256" key="3">
    <source>
        <dbReference type="ARBA" id="ARBA00014046"/>
    </source>
</evidence>
<dbReference type="STRING" id="360411.AC812_11905"/>
<evidence type="ECO:0000256" key="4">
    <source>
        <dbReference type="ARBA" id="ARBA00022630"/>
    </source>
</evidence>
<evidence type="ECO:0000256" key="5">
    <source>
        <dbReference type="ARBA" id="ARBA00022827"/>
    </source>
</evidence>
<feature type="domain" description="Photolyase/cryptochrome alpha/beta" evidence="11">
    <location>
        <begin position="11"/>
        <end position="139"/>
    </location>
</feature>
<comment type="caution">
    <text evidence="12">The sequence shown here is derived from an EMBL/GenBank/DDBJ whole genome shotgun (WGS) entry which is preliminary data.</text>
</comment>
<dbReference type="InterPro" id="IPR036134">
    <property type="entry name" value="Crypto/Photolyase_FAD-like_sf"/>
</dbReference>
<keyword evidence="13" id="KW-1185">Reference proteome</keyword>
<dbReference type="GO" id="GO:0003904">
    <property type="term" value="F:deoxyribodipyrimidine photo-lyase activity"/>
    <property type="evidence" value="ECO:0007669"/>
    <property type="project" value="UniProtKB-EC"/>
</dbReference>
<dbReference type="InterPro" id="IPR018394">
    <property type="entry name" value="DNA_photolyase_1_CS_C"/>
</dbReference>
<dbReference type="AlphaFoldDB" id="A0A0P6X532"/>
<dbReference type="PROSITE" id="PS00394">
    <property type="entry name" value="DNA_PHOTOLYASES_1_1"/>
    <property type="match status" value="1"/>
</dbReference>
<evidence type="ECO:0000256" key="7">
    <source>
        <dbReference type="ARBA" id="ARBA00033999"/>
    </source>
</evidence>
<evidence type="ECO:0000313" key="12">
    <source>
        <dbReference type="EMBL" id="KPL74503.1"/>
    </source>
</evidence>
<dbReference type="Proteomes" id="UP000050514">
    <property type="component" value="Unassembled WGS sequence"/>
</dbReference>
<dbReference type="Pfam" id="PF03441">
    <property type="entry name" value="FAD_binding_7"/>
    <property type="match status" value="1"/>
</dbReference>
<organism evidence="12 13">
    <name type="scientific">Bellilinea caldifistulae</name>
    <dbReference type="NCBI Taxonomy" id="360411"/>
    <lineage>
        <taxon>Bacteria</taxon>
        <taxon>Bacillati</taxon>
        <taxon>Chloroflexota</taxon>
        <taxon>Anaerolineae</taxon>
        <taxon>Anaerolineales</taxon>
        <taxon>Anaerolineaceae</taxon>
        <taxon>Bellilinea</taxon>
    </lineage>
</organism>
<proteinExistence type="inferred from homology"/>
<feature type="binding site" evidence="8">
    <location>
        <position position="215"/>
    </location>
    <ligand>
        <name>FAD</name>
        <dbReference type="ChEBI" id="CHEBI:57692"/>
    </ligand>
</feature>
<accession>A0A0P6X532</accession>
<comment type="cofactor">
    <cofactor evidence="1">
        <name>(6R)-5,10-methylene-5,6,7,8-tetrahydrofolate</name>
        <dbReference type="ChEBI" id="CHEBI:15636"/>
    </cofactor>
</comment>
<evidence type="ECO:0000256" key="9">
    <source>
        <dbReference type="PIRSR" id="PIRSR602081-2"/>
    </source>
</evidence>
<dbReference type="Pfam" id="PF00875">
    <property type="entry name" value="DNA_photolyase"/>
    <property type="match status" value="1"/>
</dbReference>
<feature type="site" description="Electron transfer via tryptophanyl radical" evidence="9">
    <location>
        <position position="354"/>
    </location>
</feature>
<keyword evidence="12" id="KW-0456">Lyase</keyword>
<dbReference type="SUPFAM" id="SSF48173">
    <property type="entry name" value="Cryptochrome/photolyase FAD-binding domain"/>
    <property type="match status" value="1"/>
</dbReference>
<dbReference type="GO" id="GO:0009416">
    <property type="term" value="P:response to light stimulus"/>
    <property type="evidence" value="ECO:0007669"/>
    <property type="project" value="TreeGrafter"/>
</dbReference>
<comment type="catalytic activity">
    <reaction evidence="7">
        <text>cyclobutadipyrimidine (in DNA) = 2 pyrimidine residues (in DNA).</text>
        <dbReference type="EC" id="4.1.99.3"/>
    </reaction>
</comment>
<dbReference type="Gene3D" id="1.25.40.80">
    <property type="match status" value="1"/>
</dbReference>
<dbReference type="InterPro" id="IPR036155">
    <property type="entry name" value="Crypto/Photolyase_N_sf"/>
</dbReference>
<sequence>MKIVSRSFPMPTHIWWIRRDLRLKDNPALHSALQGGHSVLPLFILDPRLLNTAAENRRHFLFNGLRRLDEDLRSRGSRLIVRSGLPEEVLPAVVAETGADGVFAEEDYTPYAVRRDANLARYIPLQRVVGVTVHHPAAVVKPDGSPYTVFTPFSKAWKALPLPKPLPPIPDHLPPPPFLPSDPIPPAPENAYFPAGEAEAERRLLEFLDSAVFAYADDRNRLDVDGTSRLSPYLRFGMISARRAAALTMEKIQQTADPAGRKGAETFLNELIWREFYNAILYHFPHVLQTAFNPALRNIEWRHAPAELAAWQQGLTGIPVVDACMRQLLTMGWMHNRGRMIVASFLVKDLLINWQEGERWFMRHLVDGDPAANNGGWQWTAGVGTDAAPYFRIFNPILQSKKFDPYGHFIRRWLPELERLPDEYLHEPWLTPAEIQRKTGFKPGRDYPLPLVDHAQVKERTLRAYQQSKPREGT</sequence>
<evidence type="ECO:0000313" key="13">
    <source>
        <dbReference type="Proteomes" id="UP000050514"/>
    </source>
</evidence>
<evidence type="ECO:0000256" key="2">
    <source>
        <dbReference type="ARBA" id="ARBA00013149"/>
    </source>
</evidence>
<dbReference type="PRINTS" id="PR00147">
    <property type="entry name" value="DNAPHOTLYASE"/>
</dbReference>
<gene>
    <name evidence="12" type="ORF">AC812_11905</name>
</gene>
<feature type="site" description="Electron transfer via tryptophanyl radical" evidence="9">
    <location>
        <position position="377"/>
    </location>
</feature>
<dbReference type="GO" id="GO:0000719">
    <property type="term" value="P:photoreactive repair"/>
    <property type="evidence" value="ECO:0007669"/>
    <property type="project" value="UniProtKB-ARBA"/>
</dbReference>
<evidence type="ECO:0000256" key="1">
    <source>
        <dbReference type="ARBA" id="ARBA00001932"/>
    </source>
</evidence>
<dbReference type="Gene3D" id="3.40.50.620">
    <property type="entry name" value="HUPs"/>
    <property type="match status" value="1"/>
</dbReference>
<dbReference type="EMBL" id="LGHJ01000017">
    <property type="protein sequence ID" value="KPL74503.1"/>
    <property type="molecule type" value="Genomic_DNA"/>
</dbReference>
<dbReference type="PANTHER" id="PTHR11455:SF9">
    <property type="entry name" value="CRYPTOCHROME CIRCADIAN CLOCK 5 ISOFORM X1"/>
    <property type="match status" value="1"/>
</dbReference>
<comment type="similarity">
    <text evidence="10">Belongs to the DNA photolyase family.</text>
</comment>
<feature type="site" description="Electron transfer via tryptophanyl radical" evidence="9">
    <location>
        <position position="301"/>
    </location>
</feature>
<dbReference type="SMR" id="A0A0P6X532"/>
<dbReference type="EC" id="4.1.99.3" evidence="2"/>
<keyword evidence="6 10" id="KW-0157">Chromophore</keyword>
<keyword evidence="5 8" id="KW-0274">FAD</keyword>
<dbReference type="PROSITE" id="PS51645">
    <property type="entry name" value="PHR_CRY_ALPHA_BETA"/>
    <property type="match status" value="1"/>
</dbReference>
<dbReference type="PATRIC" id="fig|360411.5.peg.2205"/>
<feature type="binding site" evidence="8">
    <location>
        <begin position="270"/>
        <end position="277"/>
    </location>
    <ligand>
        <name>FAD</name>
        <dbReference type="ChEBI" id="CHEBI:57692"/>
    </ligand>
</feature>
<dbReference type="GO" id="GO:0003677">
    <property type="term" value="F:DNA binding"/>
    <property type="evidence" value="ECO:0007669"/>
    <property type="project" value="TreeGrafter"/>
</dbReference>